<dbReference type="InterPro" id="IPR001245">
    <property type="entry name" value="Ser-Thr/Tyr_kinase_cat_dom"/>
</dbReference>
<evidence type="ECO:0000256" key="7">
    <source>
        <dbReference type="ARBA" id="ARBA00023136"/>
    </source>
</evidence>
<keyword evidence="5 12" id="KW-0418">Kinase</keyword>
<dbReference type="GO" id="GO:0007169">
    <property type="term" value="P:cell surface receptor protein tyrosine kinase signaling pathway"/>
    <property type="evidence" value="ECO:0007669"/>
    <property type="project" value="TreeGrafter"/>
</dbReference>
<dbReference type="GO" id="GO:0004714">
    <property type="term" value="F:transmembrane receptor protein tyrosine kinase activity"/>
    <property type="evidence" value="ECO:0007669"/>
    <property type="project" value="UniProtKB-EC"/>
</dbReference>
<keyword evidence="4 10" id="KW-0547">Nucleotide-binding</keyword>
<dbReference type="GO" id="GO:0005886">
    <property type="term" value="C:plasma membrane"/>
    <property type="evidence" value="ECO:0007669"/>
    <property type="project" value="TreeGrafter"/>
</dbReference>
<dbReference type="Pfam" id="PF07714">
    <property type="entry name" value="PK_Tyr_Ser-Thr"/>
    <property type="match status" value="1"/>
</dbReference>
<dbReference type="InterPro" id="IPR020635">
    <property type="entry name" value="Tyr_kinase_cat_dom"/>
</dbReference>
<sequence>MCVGLSDCLSGFCEFSVENSALSQLESLSQHIPKEILFTQDNIQLSNVIGEGEFGQVYKGYMKTKYKTDVVAVKTLRALSSACEVKLLMKEIVKMVNFDHPNVMTLTGVILVEGGAPLLVMPYMVKGTLLTYVRENKDQFFVEDESENLHQVDETSKTLTEFSRQIALGMQYLAKNKVVHRDLAARNCLLDMCGTVKVADFGLSEDMYSTNYFRQGKSSVDAVETKVPIRWMPLESIEEGLYNEKSDVWSYGVTVWEIFTCGKVPYHGISCMALPRLLRAGEHLEKALQHRLLAVVELLECCSTAKTKIL</sequence>
<evidence type="ECO:0000256" key="9">
    <source>
        <dbReference type="ARBA" id="ARBA00051243"/>
    </source>
</evidence>
<dbReference type="InterPro" id="IPR000719">
    <property type="entry name" value="Prot_kinase_dom"/>
</dbReference>
<keyword evidence="6 10" id="KW-0067">ATP-binding</keyword>
<dbReference type="AlphaFoldDB" id="A0AA35SUI9"/>
<dbReference type="PROSITE" id="PS00109">
    <property type="entry name" value="PROTEIN_KINASE_TYR"/>
    <property type="match status" value="1"/>
</dbReference>
<dbReference type="InterPro" id="IPR017441">
    <property type="entry name" value="Protein_kinase_ATP_BS"/>
</dbReference>
<evidence type="ECO:0000256" key="8">
    <source>
        <dbReference type="ARBA" id="ARBA00023137"/>
    </source>
</evidence>
<organism evidence="12 13">
    <name type="scientific">Geodia barretti</name>
    <name type="common">Barrett's horny sponge</name>
    <dbReference type="NCBI Taxonomy" id="519541"/>
    <lineage>
        <taxon>Eukaryota</taxon>
        <taxon>Metazoa</taxon>
        <taxon>Porifera</taxon>
        <taxon>Demospongiae</taxon>
        <taxon>Heteroscleromorpha</taxon>
        <taxon>Tetractinellida</taxon>
        <taxon>Astrophorina</taxon>
        <taxon>Geodiidae</taxon>
        <taxon>Geodia</taxon>
    </lineage>
</organism>
<proteinExistence type="predicted"/>
<dbReference type="InterPro" id="IPR011009">
    <property type="entry name" value="Kinase-like_dom_sf"/>
</dbReference>
<dbReference type="PROSITE" id="PS00107">
    <property type="entry name" value="PROTEIN_KINASE_ATP"/>
    <property type="match status" value="1"/>
</dbReference>
<dbReference type="GO" id="GO:0005524">
    <property type="term" value="F:ATP binding"/>
    <property type="evidence" value="ECO:0007669"/>
    <property type="project" value="UniProtKB-UniRule"/>
</dbReference>
<name>A0AA35SUI9_GEOBA</name>
<dbReference type="CDD" id="cd00192">
    <property type="entry name" value="PTKc"/>
    <property type="match status" value="1"/>
</dbReference>
<reference evidence="12" key="1">
    <citation type="submission" date="2023-03" db="EMBL/GenBank/DDBJ databases">
        <authorList>
            <person name="Steffen K."/>
            <person name="Cardenas P."/>
        </authorList>
    </citation>
    <scope>NUCLEOTIDE SEQUENCE</scope>
</reference>
<evidence type="ECO:0000313" key="13">
    <source>
        <dbReference type="Proteomes" id="UP001174909"/>
    </source>
</evidence>
<keyword evidence="13" id="KW-1185">Reference proteome</keyword>
<keyword evidence="8" id="KW-0829">Tyrosine-protein kinase</keyword>
<dbReference type="GO" id="GO:0050793">
    <property type="term" value="P:regulation of developmental process"/>
    <property type="evidence" value="ECO:0007669"/>
    <property type="project" value="UniProtKB-ARBA"/>
</dbReference>
<evidence type="ECO:0000259" key="11">
    <source>
        <dbReference type="PROSITE" id="PS50011"/>
    </source>
</evidence>
<comment type="catalytic activity">
    <reaction evidence="9">
        <text>L-tyrosyl-[protein] + ATP = O-phospho-L-tyrosyl-[protein] + ADP + H(+)</text>
        <dbReference type="Rhea" id="RHEA:10596"/>
        <dbReference type="Rhea" id="RHEA-COMP:10136"/>
        <dbReference type="Rhea" id="RHEA-COMP:20101"/>
        <dbReference type="ChEBI" id="CHEBI:15378"/>
        <dbReference type="ChEBI" id="CHEBI:30616"/>
        <dbReference type="ChEBI" id="CHEBI:46858"/>
        <dbReference type="ChEBI" id="CHEBI:61978"/>
        <dbReference type="ChEBI" id="CHEBI:456216"/>
        <dbReference type="EC" id="2.7.10.1"/>
    </reaction>
</comment>
<evidence type="ECO:0000256" key="4">
    <source>
        <dbReference type="ARBA" id="ARBA00022741"/>
    </source>
</evidence>
<dbReference type="InterPro" id="IPR050122">
    <property type="entry name" value="RTK"/>
</dbReference>
<evidence type="ECO:0000256" key="10">
    <source>
        <dbReference type="PROSITE-ProRule" id="PRU10141"/>
    </source>
</evidence>
<dbReference type="GO" id="GO:0043235">
    <property type="term" value="C:receptor complex"/>
    <property type="evidence" value="ECO:0007669"/>
    <property type="project" value="TreeGrafter"/>
</dbReference>
<feature type="domain" description="Protein kinase" evidence="11">
    <location>
        <begin position="43"/>
        <end position="310"/>
    </location>
</feature>
<evidence type="ECO:0000256" key="3">
    <source>
        <dbReference type="ARBA" id="ARBA00022679"/>
    </source>
</evidence>
<dbReference type="PANTHER" id="PTHR24416:SF564">
    <property type="entry name" value="MACROPHAGE-STIMULATING PROTEIN RECEPTOR"/>
    <property type="match status" value="1"/>
</dbReference>
<dbReference type="FunFam" id="1.10.510.10:FF:001512">
    <property type="entry name" value="Receptor tyrosine-protein kinase erbB-2"/>
    <property type="match status" value="1"/>
</dbReference>
<keyword evidence="3" id="KW-0808">Transferase</keyword>
<dbReference type="Gene3D" id="3.30.200.20">
    <property type="entry name" value="Phosphorylase Kinase, domain 1"/>
    <property type="match status" value="1"/>
</dbReference>
<evidence type="ECO:0000256" key="1">
    <source>
        <dbReference type="ARBA" id="ARBA00004167"/>
    </source>
</evidence>
<dbReference type="SUPFAM" id="SSF56112">
    <property type="entry name" value="Protein kinase-like (PK-like)"/>
    <property type="match status" value="1"/>
</dbReference>
<evidence type="ECO:0000313" key="12">
    <source>
        <dbReference type="EMBL" id="CAI8034971.1"/>
    </source>
</evidence>
<dbReference type="Gene3D" id="1.10.510.10">
    <property type="entry name" value="Transferase(Phosphotransferase) domain 1"/>
    <property type="match status" value="1"/>
</dbReference>
<dbReference type="PANTHER" id="PTHR24416">
    <property type="entry name" value="TYROSINE-PROTEIN KINASE RECEPTOR"/>
    <property type="match status" value="1"/>
</dbReference>
<dbReference type="GO" id="GO:0016477">
    <property type="term" value="P:cell migration"/>
    <property type="evidence" value="ECO:0007669"/>
    <property type="project" value="TreeGrafter"/>
</dbReference>
<evidence type="ECO:0000256" key="6">
    <source>
        <dbReference type="ARBA" id="ARBA00022840"/>
    </source>
</evidence>
<accession>A0AA35SUI9</accession>
<comment type="subcellular location">
    <subcellularLocation>
        <location evidence="2">Endomembrane system</location>
    </subcellularLocation>
    <subcellularLocation>
        <location evidence="1">Membrane</location>
        <topology evidence="1">Single-pass membrane protein</topology>
    </subcellularLocation>
</comment>
<dbReference type="SMART" id="SM00219">
    <property type="entry name" value="TyrKc"/>
    <property type="match status" value="1"/>
</dbReference>
<keyword evidence="7" id="KW-0472">Membrane</keyword>
<comment type="caution">
    <text evidence="12">The sequence shown here is derived from an EMBL/GenBank/DDBJ whole genome shotgun (WGS) entry which is preliminary data.</text>
</comment>
<dbReference type="GO" id="GO:0048468">
    <property type="term" value="P:cell development"/>
    <property type="evidence" value="ECO:0007669"/>
    <property type="project" value="UniProtKB-ARBA"/>
</dbReference>
<dbReference type="PRINTS" id="PR00109">
    <property type="entry name" value="TYRKINASE"/>
</dbReference>
<feature type="binding site" evidence="10">
    <location>
        <position position="74"/>
    </location>
    <ligand>
        <name>ATP</name>
        <dbReference type="ChEBI" id="CHEBI:30616"/>
    </ligand>
</feature>
<dbReference type="InterPro" id="IPR008266">
    <property type="entry name" value="Tyr_kinase_AS"/>
</dbReference>
<dbReference type="EMBL" id="CASHTH010002764">
    <property type="protein sequence ID" value="CAI8034971.1"/>
    <property type="molecule type" value="Genomic_DNA"/>
</dbReference>
<dbReference type="GO" id="GO:0006909">
    <property type="term" value="P:phagocytosis"/>
    <property type="evidence" value="ECO:0007669"/>
    <property type="project" value="TreeGrafter"/>
</dbReference>
<dbReference type="GO" id="GO:0012505">
    <property type="term" value="C:endomembrane system"/>
    <property type="evidence" value="ECO:0007669"/>
    <property type="project" value="UniProtKB-SubCell"/>
</dbReference>
<dbReference type="PROSITE" id="PS50011">
    <property type="entry name" value="PROTEIN_KINASE_DOM"/>
    <property type="match status" value="1"/>
</dbReference>
<dbReference type="Proteomes" id="UP001174909">
    <property type="component" value="Unassembled WGS sequence"/>
</dbReference>
<gene>
    <name evidence="12" type="ORF">GBAR_LOCUS19635</name>
</gene>
<evidence type="ECO:0000256" key="2">
    <source>
        <dbReference type="ARBA" id="ARBA00004308"/>
    </source>
</evidence>
<protein>
    <submittedName>
        <fullName evidence="12">Tyrosine-protein kinase transforming protein SEA</fullName>
    </submittedName>
</protein>
<evidence type="ECO:0000256" key="5">
    <source>
        <dbReference type="ARBA" id="ARBA00022777"/>
    </source>
</evidence>